<protein>
    <submittedName>
        <fullName evidence="1">Uncharacterized protein</fullName>
    </submittedName>
</protein>
<name>X0ZDS7_9ZZZZ</name>
<comment type="caution">
    <text evidence="1">The sequence shown here is derived from an EMBL/GenBank/DDBJ whole genome shotgun (WGS) entry which is preliminary data.</text>
</comment>
<reference evidence="1" key="1">
    <citation type="journal article" date="2014" name="Front. Microbiol.">
        <title>High frequency of phylogenetically diverse reductive dehalogenase-homologous genes in deep subseafloor sedimentary metagenomes.</title>
        <authorList>
            <person name="Kawai M."/>
            <person name="Futagami T."/>
            <person name="Toyoda A."/>
            <person name="Takaki Y."/>
            <person name="Nishi S."/>
            <person name="Hori S."/>
            <person name="Arai W."/>
            <person name="Tsubouchi T."/>
            <person name="Morono Y."/>
            <person name="Uchiyama I."/>
            <person name="Ito T."/>
            <person name="Fujiyama A."/>
            <person name="Inagaki F."/>
            <person name="Takami H."/>
        </authorList>
    </citation>
    <scope>NUCLEOTIDE SEQUENCE</scope>
    <source>
        <strain evidence="1">Expedition CK06-06</strain>
    </source>
</reference>
<feature type="non-terminal residue" evidence="1">
    <location>
        <position position="1"/>
    </location>
</feature>
<gene>
    <name evidence="1" type="ORF">S01H4_11616</name>
</gene>
<dbReference type="EMBL" id="BART01004742">
    <property type="protein sequence ID" value="GAG56372.1"/>
    <property type="molecule type" value="Genomic_DNA"/>
</dbReference>
<evidence type="ECO:0000313" key="1">
    <source>
        <dbReference type="EMBL" id="GAG56372.1"/>
    </source>
</evidence>
<proteinExistence type="predicted"/>
<sequence>KPYRIRLTHFPYTNILQNIISEGSIPENLHLLSKVEVMRFENNPRTSPDLEKAAFIGSVALLSQNQENANKIIEKTKSLYKSYKIVLPEDITKAMRPRSHKASVRYIQRTQPPKYASKLKSVVKLVADRQGKLRLTT</sequence>
<organism evidence="1">
    <name type="scientific">marine sediment metagenome</name>
    <dbReference type="NCBI Taxonomy" id="412755"/>
    <lineage>
        <taxon>unclassified sequences</taxon>
        <taxon>metagenomes</taxon>
        <taxon>ecological metagenomes</taxon>
    </lineage>
</organism>
<accession>X0ZDS7</accession>
<dbReference type="AlphaFoldDB" id="X0ZDS7"/>